<dbReference type="PANTHER" id="PTHR23523:SF2">
    <property type="entry name" value="2-NITROIMIDAZOLE TRANSPORTER"/>
    <property type="match status" value="1"/>
</dbReference>
<feature type="transmembrane region" description="Helical" evidence="6">
    <location>
        <begin position="211"/>
        <end position="234"/>
    </location>
</feature>
<dbReference type="RefSeq" id="WP_101178565.1">
    <property type="nucleotide sequence ID" value="NZ_PISE01000044.1"/>
</dbReference>
<dbReference type="PANTHER" id="PTHR23523">
    <property type="match status" value="1"/>
</dbReference>
<evidence type="ECO:0000256" key="3">
    <source>
        <dbReference type="ARBA" id="ARBA00022692"/>
    </source>
</evidence>
<keyword evidence="2" id="KW-0813">Transport</keyword>
<sequence length="397" mass="42936">MLTLTRKKDMYIYIISLFAVSLNLRIGITSISPVLETIRHDLHLSNFIVSFLPSIPVLCMGIFAFFTGYATEKWGAEKAIAGCLLLIGGATFIRGIAYYTWILLITSLLIGIGIALAGPLLSGVIKKKYPSKIGVMIGIYSVGMGLGASLSAGLTIDLQQLFNQSWNHALAVWGVLAILASLLWSYAIKGGKEQKGTLNGAVKLPFKNKKAWAITIFFGIQSGIFYSATTWIASTAQSMGFTSKEAGTLVTVLAFIQMTCSFFVPILVDYLQNRNLFIYISAFLTFIGLLLLAFSLASPWTSAILIGVGIGGLFPIALMLPLNETETAEDASAWTALMQLGGYILGGTLPIVLGLIRDVANTNTQVFLVLVLLSLMLIPLILYIDRDKKNTEIAHAS</sequence>
<evidence type="ECO:0000313" key="9">
    <source>
        <dbReference type="Proteomes" id="UP000233375"/>
    </source>
</evidence>
<dbReference type="OrthoDB" id="9797740at2"/>
<evidence type="ECO:0000256" key="1">
    <source>
        <dbReference type="ARBA" id="ARBA00004651"/>
    </source>
</evidence>
<keyword evidence="3 6" id="KW-0812">Transmembrane</keyword>
<feature type="transmembrane region" description="Helical" evidence="6">
    <location>
        <begin position="47"/>
        <end position="67"/>
    </location>
</feature>
<feature type="transmembrane region" description="Helical" evidence="6">
    <location>
        <begin position="334"/>
        <end position="353"/>
    </location>
</feature>
<comment type="subcellular location">
    <subcellularLocation>
        <location evidence="1">Cell membrane</location>
        <topology evidence="1">Multi-pass membrane protein</topology>
    </subcellularLocation>
</comment>
<reference evidence="8 9" key="1">
    <citation type="journal article" date="2003" name="Int. J. Syst. Evol. Microbiol.">
        <title>Bacillus nealsonii sp. nov., isolated from a spacecraft-assembly facility, whose spores are gamma-radiation resistant.</title>
        <authorList>
            <person name="Venkateswaran K."/>
            <person name="Kempf M."/>
            <person name="Chen F."/>
            <person name="Satomi M."/>
            <person name="Nicholson W."/>
            <person name="Kern R."/>
        </authorList>
    </citation>
    <scope>NUCLEOTIDE SEQUENCE [LARGE SCALE GENOMIC DNA]</scope>
    <source>
        <strain evidence="8 9">FO-92</strain>
    </source>
</reference>
<protein>
    <submittedName>
        <fullName evidence="8">MFS transporter</fullName>
    </submittedName>
</protein>
<dbReference type="Gene3D" id="1.20.1250.20">
    <property type="entry name" value="MFS general substrate transporter like domains"/>
    <property type="match status" value="2"/>
</dbReference>
<dbReference type="AlphaFoldDB" id="A0A2N0YYJ4"/>
<proteinExistence type="predicted"/>
<feature type="transmembrane region" description="Helical" evidence="6">
    <location>
        <begin position="246"/>
        <end position="264"/>
    </location>
</feature>
<evidence type="ECO:0000256" key="4">
    <source>
        <dbReference type="ARBA" id="ARBA00022989"/>
    </source>
</evidence>
<dbReference type="InterPro" id="IPR020846">
    <property type="entry name" value="MFS_dom"/>
</dbReference>
<dbReference type="InterPro" id="IPR036259">
    <property type="entry name" value="MFS_trans_sf"/>
</dbReference>
<feature type="transmembrane region" description="Helical" evidence="6">
    <location>
        <begin position="365"/>
        <end position="384"/>
    </location>
</feature>
<dbReference type="InterPro" id="IPR052524">
    <property type="entry name" value="MFS_Cyanate_Porter"/>
</dbReference>
<dbReference type="EMBL" id="PISE01000044">
    <property type="protein sequence ID" value="PKG22315.1"/>
    <property type="molecule type" value="Genomic_DNA"/>
</dbReference>
<dbReference type="SUPFAM" id="SSF103473">
    <property type="entry name" value="MFS general substrate transporter"/>
    <property type="match status" value="1"/>
</dbReference>
<feature type="transmembrane region" description="Helical" evidence="6">
    <location>
        <begin position="303"/>
        <end position="322"/>
    </location>
</feature>
<feature type="transmembrane region" description="Helical" evidence="6">
    <location>
        <begin position="133"/>
        <end position="156"/>
    </location>
</feature>
<organism evidence="8 9">
    <name type="scientific">Niallia nealsonii</name>
    <dbReference type="NCBI Taxonomy" id="115979"/>
    <lineage>
        <taxon>Bacteria</taxon>
        <taxon>Bacillati</taxon>
        <taxon>Bacillota</taxon>
        <taxon>Bacilli</taxon>
        <taxon>Bacillales</taxon>
        <taxon>Bacillaceae</taxon>
        <taxon>Niallia</taxon>
    </lineage>
</organism>
<evidence type="ECO:0000256" key="2">
    <source>
        <dbReference type="ARBA" id="ARBA00022448"/>
    </source>
</evidence>
<feature type="transmembrane region" description="Helical" evidence="6">
    <location>
        <begin position="102"/>
        <end position="121"/>
    </location>
</feature>
<evidence type="ECO:0000256" key="6">
    <source>
        <dbReference type="SAM" id="Phobius"/>
    </source>
</evidence>
<feature type="domain" description="Major facilitator superfamily (MFS) profile" evidence="7">
    <location>
        <begin position="11"/>
        <end position="389"/>
    </location>
</feature>
<evidence type="ECO:0000256" key="5">
    <source>
        <dbReference type="ARBA" id="ARBA00023136"/>
    </source>
</evidence>
<feature type="transmembrane region" description="Helical" evidence="6">
    <location>
        <begin position="79"/>
        <end position="96"/>
    </location>
</feature>
<dbReference type="PROSITE" id="PS50850">
    <property type="entry name" value="MFS"/>
    <property type="match status" value="1"/>
</dbReference>
<keyword evidence="5 6" id="KW-0472">Membrane</keyword>
<keyword evidence="4 6" id="KW-1133">Transmembrane helix</keyword>
<name>A0A2N0YYJ4_9BACI</name>
<feature type="transmembrane region" description="Helical" evidence="6">
    <location>
        <begin position="276"/>
        <end position="297"/>
    </location>
</feature>
<feature type="transmembrane region" description="Helical" evidence="6">
    <location>
        <begin position="12"/>
        <end position="35"/>
    </location>
</feature>
<dbReference type="GO" id="GO:0022857">
    <property type="term" value="F:transmembrane transporter activity"/>
    <property type="evidence" value="ECO:0007669"/>
    <property type="project" value="InterPro"/>
</dbReference>
<comment type="caution">
    <text evidence="8">The sequence shown here is derived from an EMBL/GenBank/DDBJ whole genome shotgun (WGS) entry which is preliminary data.</text>
</comment>
<gene>
    <name evidence="8" type="ORF">CWS01_17970</name>
</gene>
<dbReference type="Proteomes" id="UP000233375">
    <property type="component" value="Unassembled WGS sequence"/>
</dbReference>
<dbReference type="GO" id="GO:0005886">
    <property type="term" value="C:plasma membrane"/>
    <property type="evidence" value="ECO:0007669"/>
    <property type="project" value="UniProtKB-SubCell"/>
</dbReference>
<keyword evidence="9" id="KW-1185">Reference proteome</keyword>
<evidence type="ECO:0000259" key="7">
    <source>
        <dbReference type="PROSITE" id="PS50850"/>
    </source>
</evidence>
<evidence type="ECO:0000313" key="8">
    <source>
        <dbReference type="EMBL" id="PKG22315.1"/>
    </source>
</evidence>
<accession>A0A2N0YYJ4</accession>
<feature type="transmembrane region" description="Helical" evidence="6">
    <location>
        <begin position="168"/>
        <end position="188"/>
    </location>
</feature>
<dbReference type="Pfam" id="PF07690">
    <property type="entry name" value="MFS_1"/>
    <property type="match status" value="1"/>
</dbReference>
<dbReference type="InterPro" id="IPR011701">
    <property type="entry name" value="MFS"/>
</dbReference>